<dbReference type="Proteomes" id="UP000189545">
    <property type="component" value="Chromosome"/>
</dbReference>
<keyword evidence="6" id="KW-0472">Membrane</keyword>
<dbReference type="OrthoDB" id="5878231at2"/>
<evidence type="ECO:0000256" key="1">
    <source>
        <dbReference type="ARBA" id="ARBA00004301"/>
    </source>
</evidence>
<keyword evidence="6" id="KW-0812">Transmembrane</keyword>
<sequence>MNQITLTNPLAQSAALLDTDQGITNAKLGKQQEQGVTVSRNTEQQVSVGINKQGVMLDKPNPLMNTSSLTSADKTFNELSSLMNSNQQAVKDLLDKTGDMFAKFLTSSFQNGAGLPKELAKGAEYGIGSAFIALSASSVEDFEIELAKTTTELERAQNKLKSEEIKRVRSENEAQMKDNQTKIKESEEAAQEAKKSGLFGKIFGYISAALSIIIGAVMIATGVGAVAGAAMIAGGVFGIVSQVLQEPAVQSALKDAGINVEAFQKVMMALEIISAVVSTVASFGGAAVGKAAQLAGKVSTKIASGLTKVADKLDDLAKLGTAINKFGTAATKVRTISTITETGANVAQGTASTVNTAFQANAVGKQAETEDSRAEVLAMRAVIDRLKEEISRMSQEFQEVMQMIMQMINANGDSMKEILSRPAAV</sequence>
<keyword evidence="9" id="KW-1185">Reference proteome</keyword>
<organism evidence="8 9">
    <name type="scientific">Shewanella psychrophila</name>
    <dbReference type="NCBI Taxonomy" id="225848"/>
    <lineage>
        <taxon>Bacteria</taxon>
        <taxon>Pseudomonadati</taxon>
        <taxon>Pseudomonadota</taxon>
        <taxon>Gammaproteobacteria</taxon>
        <taxon>Alteromonadales</taxon>
        <taxon>Shewanellaceae</taxon>
        <taxon>Shewanella</taxon>
    </lineage>
</organism>
<feature type="transmembrane region" description="Helical" evidence="6">
    <location>
        <begin position="226"/>
        <end position="244"/>
    </location>
</feature>
<evidence type="ECO:0000256" key="3">
    <source>
        <dbReference type="ARBA" id="ARBA00023026"/>
    </source>
</evidence>
<protein>
    <recommendedName>
        <fullName evidence="7">Translocator protein BipB-like C-terminal domain-containing protein</fullName>
    </recommendedName>
</protein>
<evidence type="ECO:0000313" key="9">
    <source>
        <dbReference type="Proteomes" id="UP000189545"/>
    </source>
</evidence>
<feature type="transmembrane region" description="Helical" evidence="6">
    <location>
        <begin position="202"/>
        <end position="220"/>
    </location>
</feature>
<reference evidence="8 9" key="1">
    <citation type="submission" date="2016-03" db="EMBL/GenBank/DDBJ databases">
        <title>Complete genome sequence of Shewanella psychrophila WP2, a deep sea bacterium isolated from west Pacific sediment.</title>
        <authorList>
            <person name="Xu G."/>
            <person name="Jian H."/>
        </authorList>
    </citation>
    <scope>NUCLEOTIDE SEQUENCE [LARGE SCALE GENOMIC DNA]</scope>
    <source>
        <strain evidence="8 9">WP2</strain>
    </source>
</reference>
<feature type="coiled-coil region" evidence="5">
    <location>
        <begin position="139"/>
        <end position="196"/>
    </location>
</feature>
<dbReference type="RefSeq" id="WP_077755396.1">
    <property type="nucleotide sequence ID" value="NZ_CP014782.1"/>
</dbReference>
<evidence type="ECO:0000313" key="8">
    <source>
        <dbReference type="EMBL" id="AQS40623.1"/>
    </source>
</evidence>
<gene>
    <name evidence="8" type="ORF">Sps_05560</name>
</gene>
<dbReference type="KEGG" id="spsw:Sps_05560"/>
<dbReference type="STRING" id="225848.Sps_05560"/>
<feature type="coiled-coil region" evidence="5">
    <location>
        <begin position="376"/>
        <end position="403"/>
    </location>
</feature>
<accession>A0A1S6HYL3</accession>
<keyword evidence="5" id="KW-0175">Coiled coil</keyword>
<proteinExistence type="inferred from homology"/>
<name>A0A1S6HYL3_9GAMM</name>
<evidence type="ECO:0000256" key="2">
    <source>
        <dbReference type="ARBA" id="ARBA00022870"/>
    </source>
</evidence>
<dbReference type="GO" id="GO:0033644">
    <property type="term" value="C:host cell membrane"/>
    <property type="evidence" value="ECO:0007669"/>
    <property type="project" value="UniProtKB-SubCell"/>
</dbReference>
<keyword evidence="6" id="KW-1133">Transmembrane helix</keyword>
<feature type="domain" description="Translocator protein BipB-like C-terminal" evidence="7">
    <location>
        <begin position="143"/>
        <end position="420"/>
    </location>
</feature>
<evidence type="ECO:0000256" key="5">
    <source>
        <dbReference type="SAM" id="Coils"/>
    </source>
</evidence>
<keyword evidence="3" id="KW-0843">Virulence</keyword>
<dbReference type="InterPro" id="IPR006972">
    <property type="entry name" value="BipB-like_C"/>
</dbReference>
<dbReference type="EMBL" id="CP014782">
    <property type="protein sequence ID" value="AQS40623.1"/>
    <property type="molecule type" value="Genomic_DNA"/>
</dbReference>
<keyword evidence="2" id="KW-1043">Host membrane</keyword>
<evidence type="ECO:0000256" key="4">
    <source>
        <dbReference type="ARBA" id="ARBA00035640"/>
    </source>
</evidence>
<evidence type="ECO:0000259" key="7">
    <source>
        <dbReference type="Pfam" id="PF04888"/>
    </source>
</evidence>
<dbReference type="AlphaFoldDB" id="A0A1S6HYL3"/>
<dbReference type="Pfam" id="PF04888">
    <property type="entry name" value="SseC"/>
    <property type="match status" value="1"/>
</dbReference>
<evidence type="ECO:0000256" key="6">
    <source>
        <dbReference type="SAM" id="Phobius"/>
    </source>
</evidence>
<comment type="subcellular location">
    <subcellularLocation>
        <location evidence="1">Host membrane</location>
        <topology evidence="1">Multi-pass membrane protein</topology>
    </subcellularLocation>
</comment>
<comment type="similarity">
    <text evidence="4">Belongs to the SctE/SipB/YopB family.</text>
</comment>